<comment type="catalytic activity">
    <reaction evidence="4">
        <text>N-terminal L-arginyl-[protein] + L-leucyl-tRNA(Leu) = N-terminal L-leucyl-L-arginyl-[protein] + tRNA(Leu) + H(+)</text>
        <dbReference type="Rhea" id="RHEA:50416"/>
        <dbReference type="Rhea" id="RHEA-COMP:9613"/>
        <dbReference type="Rhea" id="RHEA-COMP:9622"/>
        <dbReference type="Rhea" id="RHEA-COMP:12672"/>
        <dbReference type="Rhea" id="RHEA-COMP:12673"/>
        <dbReference type="ChEBI" id="CHEBI:15378"/>
        <dbReference type="ChEBI" id="CHEBI:64719"/>
        <dbReference type="ChEBI" id="CHEBI:78442"/>
        <dbReference type="ChEBI" id="CHEBI:78494"/>
        <dbReference type="ChEBI" id="CHEBI:133044"/>
        <dbReference type="EC" id="2.3.2.6"/>
    </reaction>
</comment>
<dbReference type="Gene3D" id="3.30.70.3550">
    <property type="entry name" value="Leucyl/phenylalanyl-tRNA-protein transferase, N-terminal domain"/>
    <property type="match status" value="1"/>
</dbReference>
<reference evidence="6 7" key="1">
    <citation type="submission" date="2016-07" db="EMBL/GenBank/DDBJ databases">
        <title>Draft genome sequence of Methyloligella halotolerans C2T (VKM B-2706T=CCUG 61687T=DSM 25045T), a halotolerant polyhydroxybutyrate accumulating methylotroph.</title>
        <authorList>
            <person name="Vasilenko O.V."/>
            <person name="Doronina N.V."/>
            <person name="Poroshina M.N."/>
            <person name="Tarlachkov S.V."/>
            <person name="Trotsenko Y.A."/>
        </authorList>
    </citation>
    <scope>NUCLEOTIDE SEQUENCE [LARGE SCALE GENOMIC DNA]</scope>
    <source>
        <strain evidence="6 7">VKM B-2706</strain>
    </source>
</reference>
<dbReference type="EC" id="2.3.2.6" evidence="4"/>
<dbReference type="SUPFAM" id="SSF55729">
    <property type="entry name" value="Acyl-CoA N-acyltransferases (Nat)"/>
    <property type="match status" value="1"/>
</dbReference>
<comment type="catalytic activity">
    <reaction evidence="4">
        <text>L-phenylalanyl-tRNA(Phe) + an N-terminal L-alpha-aminoacyl-[protein] = an N-terminal L-phenylalanyl-L-alpha-aminoacyl-[protein] + tRNA(Phe)</text>
        <dbReference type="Rhea" id="RHEA:43632"/>
        <dbReference type="Rhea" id="RHEA-COMP:9668"/>
        <dbReference type="Rhea" id="RHEA-COMP:9699"/>
        <dbReference type="Rhea" id="RHEA-COMP:10636"/>
        <dbReference type="Rhea" id="RHEA-COMP:10637"/>
        <dbReference type="ChEBI" id="CHEBI:78442"/>
        <dbReference type="ChEBI" id="CHEBI:78531"/>
        <dbReference type="ChEBI" id="CHEBI:78597"/>
        <dbReference type="ChEBI" id="CHEBI:83561"/>
        <dbReference type="EC" id="2.3.2.6"/>
    </reaction>
</comment>
<comment type="similarity">
    <text evidence="4">Belongs to the L/F-transferase family.</text>
</comment>
<evidence type="ECO:0000256" key="1">
    <source>
        <dbReference type="ARBA" id="ARBA00022490"/>
    </source>
</evidence>
<dbReference type="Proteomes" id="UP000095087">
    <property type="component" value="Unassembled WGS sequence"/>
</dbReference>
<feature type="region of interest" description="Disordered" evidence="5">
    <location>
        <begin position="280"/>
        <end position="312"/>
    </location>
</feature>
<gene>
    <name evidence="4" type="primary">aat</name>
    <name evidence="6" type="ORF">A7A08_01252</name>
</gene>
<keyword evidence="7" id="KW-1185">Reference proteome</keyword>
<dbReference type="PANTHER" id="PTHR30098">
    <property type="entry name" value="LEUCYL/PHENYLALANYL-TRNA--PROTEIN TRANSFERASE"/>
    <property type="match status" value="1"/>
</dbReference>
<dbReference type="PATRIC" id="fig|1177755.3.peg.1260"/>
<dbReference type="InterPro" id="IPR016181">
    <property type="entry name" value="Acyl_CoA_acyltransferase"/>
</dbReference>
<dbReference type="Gene3D" id="3.40.630.70">
    <property type="entry name" value="Leucyl/phenylalanyl-tRNA-protein transferase, C-terminal domain"/>
    <property type="match status" value="1"/>
</dbReference>
<evidence type="ECO:0000256" key="4">
    <source>
        <dbReference type="HAMAP-Rule" id="MF_00688"/>
    </source>
</evidence>
<evidence type="ECO:0000256" key="2">
    <source>
        <dbReference type="ARBA" id="ARBA00022679"/>
    </source>
</evidence>
<dbReference type="InterPro" id="IPR042203">
    <property type="entry name" value="Leu/Phe-tRNA_Trfase_C"/>
</dbReference>
<comment type="function">
    <text evidence="4">Functions in the N-end rule pathway of protein degradation where it conjugates Leu, Phe and, less efficiently, Met from aminoacyl-tRNAs to the N-termini of proteins containing an N-terminal arginine or lysine.</text>
</comment>
<dbReference type="InterPro" id="IPR042221">
    <property type="entry name" value="Leu/Phe-tRNA_Trfase_N"/>
</dbReference>
<organism evidence="6 7">
    <name type="scientific">Methyloligella halotolerans</name>
    <dbReference type="NCBI Taxonomy" id="1177755"/>
    <lineage>
        <taxon>Bacteria</taxon>
        <taxon>Pseudomonadati</taxon>
        <taxon>Pseudomonadota</taxon>
        <taxon>Alphaproteobacteria</taxon>
        <taxon>Hyphomicrobiales</taxon>
        <taxon>Hyphomicrobiaceae</taxon>
        <taxon>Methyloligella</taxon>
    </lineage>
</organism>
<proteinExistence type="inferred from homology"/>
<dbReference type="GO" id="GO:0030163">
    <property type="term" value="P:protein catabolic process"/>
    <property type="evidence" value="ECO:0007669"/>
    <property type="project" value="UniProtKB-UniRule"/>
</dbReference>
<accession>A0A1E2S0Y7</accession>
<keyword evidence="2 4" id="KW-0808">Transferase</keyword>
<keyword evidence="1 4" id="KW-0963">Cytoplasm</keyword>
<protein>
    <recommendedName>
        <fullName evidence="4">Leucyl/phenylalanyl-tRNA--protein transferase</fullName>
        <ecNumber evidence="4">2.3.2.6</ecNumber>
    </recommendedName>
    <alternativeName>
        <fullName evidence="4">L/F-transferase</fullName>
    </alternativeName>
    <alternativeName>
        <fullName evidence="4">Leucyltransferase</fullName>
    </alternativeName>
    <alternativeName>
        <fullName evidence="4">Phenyalanyltransferase</fullName>
    </alternativeName>
</protein>
<dbReference type="GO" id="GO:0005737">
    <property type="term" value="C:cytoplasm"/>
    <property type="evidence" value="ECO:0007669"/>
    <property type="project" value="UniProtKB-SubCell"/>
</dbReference>
<dbReference type="AlphaFoldDB" id="A0A1E2S0Y7"/>
<dbReference type="STRING" id="1177755.A7A08_01252"/>
<dbReference type="RefSeq" id="WP_069094580.1">
    <property type="nucleotide sequence ID" value="NZ_MASI01000002.1"/>
</dbReference>
<dbReference type="NCBIfam" id="TIGR00667">
    <property type="entry name" value="aat"/>
    <property type="match status" value="1"/>
</dbReference>
<comment type="caution">
    <text evidence="6">The sequence shown here is derived from an EMBL/GenBank/DDBJ whole genome shotgun (WGS) entry which is preliminary data.</text>
</comment>
<dbReference type="EMBL" id="MASI01000002">
    <property type="protein sequence ID" value="ODA68082.1"/>
    <property type="molecule type" value="Genomic_DNA"/>
</dbReference>
<dbReference type="InterPro" id="IPR004616">
    <property type="entry name" value="Leu/Phe-tRNA_Trfase"/>
</dbReference>
<dbReference type="Pfam" id="PF03588">
    <property type="entry name" value="Leu_Phe_trans"/>
    <property type="match status" value="1"/>
</dbReference>
<sequence>MSNANHDTLGVAVPVHESDPAEALFHESWSARLRRWVLGVGYALKPKRIGLLPRIWLLTCAQLFAPEFEWHRLPERPHYYTWRGLVGVSNDLSVDALVTNYKRGLFPFCHIGPMKWWCPDERAVIDPAEPHVSKKLAKLLRQQKFHVTMDQRFAEVIAACARPREGKVPLTWITPQIMQAYYDAHEAGYAHSVEVWDEKGNLVGGLYGLAIGKAYFGESQFSRVDHASKVATVALHRHLAAWGFKLRDAKWMTPHLESLGFHPIPRDEFLRLLEHETNMPSAPGKWQVDPSLMADGLKNGQQKQKRSTETMA</sequence>
<keyword evidence="3 4" id="KW-0012">Acyltransferase</keyword>
<evidence type="ECO:0000256" key="5">
    <source>
        <dbReference type="SAM" id="MobiDB-lite"/>
    </source>
</evidence>
<name>A0A1E2S0Y7_9HYPH</name>
<evidence type="ECO:0000256" key="3">
    <source>
        <dbReference type="ARBA" id="ARBA00023315"/>
    </source>
</evidence>
<dbReference type="GO" id="GO:0008914">
    <property type="term" value="F:leucyl-tRNA--protein transferase activity"/>
    <property type="evidence" value="ECO:0007669"/>
    <property type="project" value="UniProtKB-UniRule"/>
</dbReference>
<dbReference type="HAMAP" id="MF_00688">
    <property type="entry name" value="Leu_Phe_trans"/>
    <property type="match status" value="1"/>
</dbReference>
<dbReference type="PANTHER" id="PTHR30098:SF2">
    <property type="entry name" value="LEUCYL_PHENYLALANYL-TRNA--PROTEIN TRANSFERASE"/>
    <property type="match status" value="1"/>
</dbReference>
<evidence type="ECO:0000313" key="6">
    <source>
        <dbReference type="EMBL" id="ODA68082.1"/>
    </source>
</evidence>
<evidence type="ECO:0000313" key="7">
    <source>
        <dbReference type="Proteomes" id="UP000095087"/>
    </source>
</evidence>
<comment type="subcellular location">
    <subcellularLocation>
        <location evidence="4">Cytoplasm</location>
    </subcellularLocation>
</comment>
<comment type="catalytic activity">
    <reaction evidence="4">
        <text>N-terminal L-lysyl-[protein] + L-leucyl-tRNA(Leu) = N-terminal L-leucyl-L-lysyl-[protein] + tRNA(Leu) + H(+)</text>
        <dbReference type="Rhea" id="RHEA:12340"/>
        <dbReference type="Rhea" id="RHEA-COMP:9613"/>
        <dbReference type="Rhea" id="RHEA-COMP:9622"/>
        <dbReference type="Rhea" id="RHEA-COMP:12670"/>
        <dbReference type="Rhea" id="RHEA-COMP:12671"/>
        <dbReference type="ChEBI" id="CHEBI:15378"/>
        <dbReference type="ChEBI" id="CHEBI:65249"/>
        <dbReference type="ChEBI" id="CHEBI:78442"/>
        <dbReference type="ChEBI" id="CHEBI:78494"/>
        <dbReference type="ChEBI" id="CHEBI:133043"/>
        <dbReference type="EC" id="2.3.2.6"/>
    </reaction>
</comment>